<proteinExistence type="predicted"/>
<gene>
    <name evidence="2" type="ORF">S06H3_33053</name>
</gene>
<feature type="region of interest" description="Disordered" evidence="1">
    <location>
        <begin position="89"/>
        <end position="140"/>
    </location>
</feature>
<protein>
    <submittedName>
        <fullName evidence="2">Uncharacterized protein</fullName>
    </submittedName>
</protein>
<accession>X1LK09</accession>
<organism evidence="2">
    <name type="scientific">marine sediment metagenome</name>
    <dbReference type="NCBI Taxonomy" id="412755"/>
    <lineage>
        <taxon>unclassified sequences</taxon>
        <taxon>metagenomes</taxon>
        <taxon>ecological metagenomes</taxon>
    </lineage>
</organism>
<feature type="non-terminal residue" evidence="2">
    <location>
        <position position="164"/>
    </location>
</feature>
<dbReference type="AlphaFoldDB" id="X1LK09"/>
<comment type="caution">
    <text evidence="2">The sequence shown here is derived from an EMBL/GenBank/DDBJ whole genome shotgun (WGS) entry which is preliminary data.</text>
</comment>
<name>X1LK09_9ZZZZ</name>
<evidence type="ECO:0000313" key="2">
    <source>
        <dbReference type="EMBL" id="GAI19428.1"/>
    </source>
</evidence>
<dbReference type="EMBL" id="BARV01019701">
    <property type="protein sequence ID" value="GAI19428.1"/>
    <property type="molecule type" value="Genomic_DNA"/>
</dbReference>
<reference evidence="2" key="1">
    <citation type="journal article" date="2014" name="Front. Microbiol.">
        <title>High frequency of phylogenetically diverse reductive dehalogenase-homologous genes in deep subseafloor sedimentary metagenomes.</title>
        <authorList>
            <person name="Kawai M."/>
            <person name="Futagami T."/>
            <person name="Toyoda A."/>
            <person name="Takaki Y."/>
            <person name="Nishi S."/>
            <person name="Hori S."/>
            <person name="Arai W."/>
            <person name="Tsubouchi T."/>
            <person name="Morono Y."/>
            <person name="Uchiyama I."/>
            <person name="Ito T."/>
            <person name="Fujiyama A."/>
            <person name="Inagaki F."/>
            <person name="Takami H."/>
        </authorList>
    </citation>
    <scope>NUCLEOTIDE SEQUENCE</scope>
    <source>
        <strain evidence="2">Expedition CK06-06</strain>
    </source>
</reference>
<evidence type="ECO:0000256" key="1">
    <source>
        <dbReference type="SAM" id="MobiDB-lite"/>
    </source>
</evidence>
<sequence length="164" mass="17552">MAAAAKDIADRLTGSKEQLTPEKVMGIVTDQIGKHTAPSGTRNQFDMEVERATHEADARKIEAMEKTKAYGEIAKGLKEGLEALGYNIGVGAATGPPQQQPQRPAPPPVAPRQPSGVQGTGTIPPATPQPIEDLGKGMRRTRCPYDDCHHEITFEEGMAQLVCP</sequence>
<feature type="region of interest" description="Disordered" evidence="1">
    <location>
        <begin position="1"/>
        <end position="21"/>
    </location>
</feature>